<evidence type="ECO:0000256" key="1">
    <source>
        <dbReference type="ARBA" id="ARBA00023015"/>
    </source>
</evidence>
<keyword evidence="7" id="KW-1185">Reference proteome</keyword>
<feature type="domain" description="HTH tetR-type" evidence="5">
    <location>
        <begin position="29"/>
        <end position="89"/>
    </location>
</feature>
<dbReference type="InterPro" id="IPR036271">
    <property type="entry name" value="Tet_transcr_reg_TetR-rel_C_sf"/>
</dbReference>
<dbReference type="InterPro" id="IPR001647">
    <property type="entry name" value="HTH_TetR"/>
</dbReference>
<evidence type="ECO:0000313" key="6">
    <source>
        <dbReference type="EMBL" id="MBA9018197.1"/>
    </source>
</evidence>
<keyword evidence="3" id="KW-0804">Transcription</keyword>
<feature type="DNA-binding region" description="H-T-H motif" evidence="4">
    <location>
        <begin position="52"/>
        <end position="71"/>
    </location>
</feature>
<protein>
    <submittedName>
        <fullName evidence="6">AcrR family transcriptional regulator</fullName>
    </submittedName>
</protein>
<dbReference type="PANTHER" id="PTHR30055">
    <property type="entry name" value="HTH-TYPE TRANSCRIPTIONAL REGULATOR RUTR"/>
    <property type="match status" value="1"/>
</dbReference>
<dbReference type="SUPFAM" id="SSF46689">
    <property type="entry name" value="Homeodomain-like"/>
    <property type="match status" value="1"/>
</dbReference>
<dbReference type="InterPro" id="IPR009057">
    <property type="entry name" value="Homeodomain-like_sf"/>
</dbReference>
<reference evidence="6 7" key="1">
    <citation type="submission" date="2020-08" db="EMBL/GenBank/DDBJ databases">
        <title>Genomic Encyclopedia of Type Strains, Phase IV (KMG-IV): sequencing the most valuable type-strain genomes for metagenomic binning, comparative biology and taxonomic classification.</title>
        <authorList>
            <person name="Goeker M."/>
        </authorList>
    </citation>
    <scope>NUCLEOTIDE SEQUENCE [LARGE SCALE GENOMIC DNA]</scope>
    <source>
        <strain evidence="6 7">DSM 17455</strain>
    </source>
</reference>
<dbReference type="EMBL" id="JACJHZ010000001">
    <property type="protein sequence ID" value="MBA9018197.1"/>
    <property type="molecule type" value="Genomic_DNA"/>
</dbReference>
<dbReference type="Pfam" id="PF13305">
    <property type="entry name" value="TetR_C_33"/>
    <property type="match status" value="1"/>
</dbReference>
<accession>A0ABR6BZP8</accession>
<evidence type="ECO:0000313" key="7">
    <source>
        <dbReference type="Proteomes" id="UP000587524"/>
    </source>
</evidence>
<dbReference type="PROSITE" id="PS50977">
    <property type="entry name" value="HTH_TETR_2"/>
    <property type="match status" value="1"/>
</dbReference>
<keyword evidence="2 4" id="KW-0238">DNA-binding</keyword>
<gene>
    <name evidence="6" type="ORF">HNQ97_000182</name>
</gene>
<name>A0ABR6BZP8_9HYPH</name>
<dbReference type="Pfam" id="PF00440">
    <property type="entry name" value="TetR_N"/>
    <property type="match status" value="1"/>
</dbReference>
<evidence type="ECO:0000259" key="5">
    <source>
        <dbReference type="PROSITE" id="PS50977"/>
    </source>
</evidence>
<dbReference type="Gene3D" id="1.10.357.10">
    <property type="entry name" value="Tetracycline Repressor, domain 2"/>
    <property type="match status" value="1"/>
</dbReference>
<keyword evidence="1" id="KW-0805">Transcription regulation</keyword>
<evidence type="ECO:0000256" key="2">
    <source>
        <dbReference type="ARBA" id="ARBA00023125"/>
    </source>
</evidence>
<evidence type="ECO:0000256" key="4">
    <source>
        <dbReference type="PROSITE-ProRule" id="PRU00335"/>
    </source>
</evidence>
<dbReference type="InterPro" id="IPR050109">
    <property type="entry name" value="HTH-type_TetR-like_transc_reg"/>
</dbReference>
<proteinExistence type="predicted"/>
<comment type="caution">
    <text evidence="6">The sequence shown here is derived from an EMBL/GenBank/DDBJ whole genome shotgun (WGS) entry which is preliminary data.</text>
</comment>
<sequence length="226" mass="24177">MFILAALCYLDGNGGPSTLAGNKMALDRNETKERVLGIAERLLNEGGAAKLQARTIASEAGIAVGSIYNLFGDLTGILRAVNTRLLERLDTVGNQVLGDLERQGVTDPVRLLLALAGVYQRFVVENPGSWQSLLATGLAGEPSDETRAYEERLSSSFLLIADILEKSGLITDPRLRGTAAHALWSSVHGIVTVGYATDAIEGRRGDVSEQITLLVTTFVAGLRQRV</sequence>
<dbReference type="Proteomes" id="UP000587524">
    <property type="component" value="Unassembled WGS sequence"/>
</dbReference>
<organism evidence="6 7">
    <name type="scientific">Aminobacter ciceronei</name>
    <dbReference type="NCBI Taxonomy" id="150723"/>
    <lineage>
        <taxon>Bacteria</taxon>
        <taxon>Pseudomonadati</taxon>
        <taxon>Pseudomonadota</taxon>
        <taxon>Alphaproteobacteria</taxon>
        <taxon>Hyphomicrobiales</taxon>
        <taxon>Phyllobacteriaceae</taxon>
        <taxon>Aminobacter</taxon>
    </lineage>
</organism>
<dbReference type="SUPFAM" id="SSF48498">
    <property type="entry name" value="Tetracyclin repressor-like, C-terminal domain"/>
    <property type="match status" value="1"/>
</dbReference>
<dbReference type="InterPro" id="IPR025996">
    <property type="entry name" value="MT1864/Rv1816-like_C"/>
</dbReference>
<evidence type="ECO:0000256" key="3">
    <source>
        <dbReference type="ARBA" id="ARBA00023163"/>
    </source>
</evidence>
<dbReference type="PANTHER" id="PTHR30055:SF234">
    <property type="entry name" value="HTH-TYPE TRANSCRIPTIONAL REGULATOR BETI"/>
    <property type="match status" value="1"/>
</dbReference>
<dbReference type="RefSeq" id="WP_246340508.1">
    <property type="nucleotide sequence ID" value="NZ_JACJHY010000001.1"/>
</dbReference>